<accession>A0A015KN91</accession>
<evidence type="ECO:0000313" key="2">
    <source>
        <dbReference type="Proteomes" id="UP000022910"/>
    </source>
</evidence>
<sequence>MEYGIYFNKDGANENISAALMDLENTYFIENSDSDNEKSTLDGEIEVASNNDYNNIENLKENFEEMRLNDFEFTENYDNYIEDKIYDELKLKVKEFFDKGKCSCQVKCFEKIGYEQFLAHRLEFESLDKNIRDVVVKGQLMTFQNTNNRKNCRFKYCFNNSLPICRITYENLVGIGHTHLDNLIKHFREYGLEERIHGNTGRGPKNMNRVEINYVM</sequence>
<comment type="caution">
    <text evidence="1">The sequence shown here is derived from an EMBL/GenBank/DDBJ whole genome shotgun (WGS) entry which is preliminary data.</text>
</comment>
<organism evidence="1 2">
    <name type="scientific">Rhizophagus irregularis (strain DAOM 197198w)</name>
    <name type="common">Glomus intraradices</name>
    <dbReference type="NCBI Taxonomy" id="1432141"/>
    <lineage>
        <taxon>Eukaryota</taxon>
        <taxon>Fungi</taxon>
        <taxon>Fungi incertae sedis</taxon>
        <taxon>Mucoromycota</taxon>
        <taxon>Glomeromycotina</taxon>
        <taxon>Glomeromycetes</taxon>
        <taxon>Glomerales</taxon>
        <taxon>Glomeraceae</taxon>
        <taxon>Rhizophagus</taxon>
    </lineage>
</organism>
<proteinExistence type="predicted"/>
<reference evidence="1 2" key="1">
    <citation type="submission" date="2014-02" db="EMBL/GenBank/DDBJ databases">
        <title>Single nucleus genome sequencing reveals high similarity among nuclei of an endomycorrhizal fungus.</title>
        <authorList>
            <person name="Lin K."/>
            <person name="Geurts R."/>
            <person name="Zhang Z."/>
            <person name="Limpens E."/>
            <person name="Saunders D.G."/>
            <person name="Mu D."/>
            <person name="Pang E."/>
            <person name="Cao H."/>
            <person name="Cha H."/>
            <person name="Lin T."/>
            <person name="Zhou Q."/>
            <person name="Shang Y."/>
            <person name="Li Y."/>
            <person name="Ivanov S."/>
            <person name="Sharma T."/>
            <person name="Velzen R.V."/>
            <person name="Ruijter N.D."/>
            <person name="Aanen D.K."/>
            <person name="Win J."/>
            <person name="Kamoun S."/>
            <person name="Bisseling T."/>
            <person name="Huang S."/>
        </authorList>
    </citation>
    <scope>NUCLEOTIDE SEQUENCE [LARGE SCALE GENOMIC DNA]</scope>
    <source>
        <strain evidence="2">DAOM197198w</strain>
    </source>
</reference>
<dbReference type="HOGENOM" id="CLU_1278244_0_0_1"/>
<dbReference type="Proteomes" id="UP000022910">
    <property type="component" value="Unassembled WGS sequence"/>
</dbReference>
<evidence type="ECO:0000313" key="1">
    <source>
        <dbReference type="EMBL" id="EXX69029.1"/>
    </source>
</evidence>
<protein>
    <submittedName>
        <fullName evidence="1">Uncharacterized protein</fullName>
    </submittedName>
</protein>
<name>A0A015KN91_RHIIW</name>
<dbReference type="EMBL" id="JEMT01017021">
    <property type="protein sequence ID" value="EXX69029.1"/>
    <property type="molecule type" value="Genomic_DNA"/>
</dbReference>
<dbReference type="STRING" id="1432141.A0A015KN91"/>
<dbReference type="OrthoDB" id="2427863at2759"/>
<dbReference type="AlphaFoldDB" id="A0A015KN91"/>
<keyword evidence="2" id="KW-1185">Reference proteome</keyword>
<gene>
    <name evidence="1" type="ORF">RirG_099660</name>
</gene>